<dbReference type="Gene3D" id="3.40.50.1820">
    <property type="entry name" value="alpha/beta hydrolase"/>
    <property type="match status" value="1"/>
</dbReference>
<comment type="similarity">
    <text evidence="2">Belongs to the peptidase S33 family.</text>
</comment>
<comment type="caution">
    <text evidence="9">The sequence shown here is derived from an EMBL/GenBank/DDBJ whole genome shotgun (WGS) entry which is preliminary data.</text>
</comment>
<evidence type="ECO:0000256" key="2">
    <source>
        <dbReference type="ARBA" id="ARBA00010088"/>
    </source>
</evidence>
<dbReference type="InterPro" id="IPR036430">
    <property type="entry name" value="RNase_T2-like_sf"/>
</dbReference>
<organism evidence="9 10">
    <name type="scientific">Meristemomyces frigidus</name>
    <dbReference type="NCBI Taxonomy" id="1508187"/>
    <lineage>
        <taxon>Eukaryota</taxon>
        <taxon>Fungi</taxon>
        <taxon>Dikarya</taxon>
        <taxon>Ascomycota</taxon>
        <taxon>Pezizomycotina</taxon>
        <taxon>Dothideomycetes</taxon>
        <taxon>Dothideomycetidae</taxon>
        <taxon>Mycosphaerellales</taxon>
        <taxon>Teratosphaeriaceae</taxon>
        <taxon>Meristemomyces</taxon>
    </lineage>
</organism>
<gene>
    <name evidence="9" type="ORF">LTR62_008508</name>
</gene>
<dbReference type="PANTHER" id="PTHR21661:SF71">
    <property type="entry name" value="EPOXIDE HYDROLASE N-TERMINAL DOMAIN-CONTAINING PROTEIN"/>
    <property type="match status" value="1"/>
</dbReference>
<evidence type="ECO:0000256" key="5">
    <source>
        <dbReference type="ARBA" id="ARBA00022801"/>
    </source>
</evidence>
<name>A0AAN7TH42_9PEZI</name>
<evidence type="ECO:0000256" key="3">
    <source>
        <dbReference type="ARBA" id="ARBA00012571"/>
    </source>
</evidence>
<keyword evidence="4" id="KW-0540">Nuclease</keyword>
<dbReference type="PROSITE" id="PS00531">
    <property type="entry name" value="RNASE_T2_2"/>
    <property type="match status" value="1"/>
</dbReference>
<dbReference type="InterPro" id="IPR029058">
    <property type="entry name" value="AB_hydrolase_fold"/>
</dbReference>
<keyword evidence="5" id="KW-0378">Hydrolase</keyword>
<dbReference type="GO" id="GO:0003723">
    <property type="term" value="F:RNA binding"/>
    <property type="evidence" value="ECO:0007669"/>
    <property type="project" value="InterPro"/>
</dbReference>
<evidence type="ECO:0000313" key="9">
    <source>
        <dbReference type="EMBL" id="KAK5116182.1"/>
    </source>
</evidence>
<dbReference type="SUPFAM" id="SSF53474">
    <property type="entry name" value="alpha/beta-Hydrolases"/>
    <property type="match status" value="1"/>
</dbReference>
<dbReference type="InterPro" id="IPR033130">
    <property type="entry name" value="RNase_T2_His_AS_2"/>
</dbReference>
<dbReference type="Proteomes" id="UP001310890">
    <property type="component" value="Unassembled WGS sequence"/>
</dbReference>
<dbReference type="InterPro" id="IPR010497">
    <property type="entry name" value="Epoxide_hydro_N"/>
</dbReference>
<dbReference type="Gene3D" id="3.90.730.10">
    <property type="entry name" value="Ribonuclease T2-like"/>
    <property type="match status" value="1"/>
</dbReference>
<feature type="region of interest" description="Disordered" evidence="7">
    <location>
        <begin position="312"/>
        <end position="333"/>
    </location>
</feature>
<evidence type="ECO:0000259" key="8">
    <source>
        <dbReference type="Pfam" id="PF06441"/>
    </source>
</evidence>
<sequence length="680" mass="74913">MAPSSRGSRSPTGSQIVQPYRMHVSQRYLELTRKKLELTRLPRDAQASTQQFMDFGVTKADLEPLVDHWTDEYDWRTQETLLNDSLPQFRTNINGARLHFVHRQSRSSNAIPLLFVHGFPESFITVGAMINELCDPIDSPARPGEQPQAFHVIAPSIPGFGFSDVVPEEGNAMPTTAAIFDGLMKMLGYHQYIAHGSGWGFRICRMLALGCAGSCLAIHTVNPDVPAPRSSFGYAQQDMMSPVASSPGSGSQSPPLSPGLPPQLGDRPQTASYALCDSPSGLLAFVLDAIRPPTLGRETVRSAYAATDRSIDSSPAFRPQSLSPHSSVASTPISRSPFDSQALELSGLSTVWTPTAILNWAMIYWLPGPEVAMRWVTNSAALLPSLWLSYSNVPLGITHFRDPAALSTGTGQMPPQWCKAYHRVAMLIRREGRIRYAAWERPVEVVMDIRQLAGLVLGGYGASAGHSQYGPSPSPNTANGLPNGTVISPYKGPSISTFLARFGKLDLLAYMNKYWVSQGQPNGDFWGHEFSKHATCYSTFDLPCYGPERVEHEDVFDFFQTVILYYRRLPTWGWLGAHNIYPSNTTTYTLSDMEAALRAEYGSTPYLGCSGPRYNETAAGKNSTDRGRTQLSELWYYFHSYGRPQNGNWEHVNQTGTSSCAKAKGAIHYFERTKSSVGPN</sequence>
<evidence type="ECO:0000256" key="1">
    <source>
        <dbReference type="ARBA" id="ARBA00007469"/>
    </source>
</evidence>
<dbReference type="AlphaFoldDB" id="A0AAN7TH42"/>
<reference evidence="9" key="1">
    <citation type="submission" date="2023-08" db="EMBL/GenBank/DDBJ databases">
        <title>Black Yeasts Isolated from many extreme environments.</title>
        <authorList>
            <person name="Coleine C."/>
            <person name="Stajich J.E."/>
            <person name="Selbmann L."/>
        </authorList>
    </citation>
    <scope>NUCLEOTIDE SEQUENCE</scope>
    <source>
        <strain evidence="9">CCFEE 5401</strain>
    </source>
</reference>
<dbReference type="SUPFAM" id="SSF55895">
    <property type="entry name" value="Ribonuclease Rh-like"/>
    <property type="match status" value="1"/>
</dbReference>
<feature type="domain" description="Epoxide hydrolase N-terminal" evidence="8">
    <location>
        <begin position="17"/>
        <end position="125"/>
    </location>
</feature>
<dbReference type="Pfam" id="PF00445">
    <property type="entry name" value="Ribonuclease_T2"/>
    <property type="match status" value="1"/>
</dbReference>
<dbReference type="GO" id="GO:0004301">
    <property type="term" value="F:epoxide hydrolase activity"/>
    <property type="evidence" value="ECO:0007669"/>
    <property type="project" value="TreeGrafter"/>
</dbReference>
<dbReference type="GO" id="GO:0033897">
    <property type="term" value="F:ribonuclease T2 activity"/>
    <property type="evidence" value="ECO:0007669"/>
    <property type="project" value="UniProtKB-EC"/>
</dbReference>
<dbReference type="PANTHER" id="PTHR21661">
    <property type="entry name" value="EPOXIDE HYDROLASE 1-RELATED"/>
    <property type="match status" value="1"/>
</dbReference>
<dbReference type="GO" id="GO:0097176">
    <property type="term" value="P:epoxide metabolic process"/>
    <property type="evidence" value="ECO:0007669"/>
    <property type="project" value="TreeGrafter"/>
</dbReference>
<evidence type="ECO:0000256" key="7">
    <source>
        <dbReference type="SAM" id="MobiDB-lite"/>
    </source>
</evidence>
<protein>
    <recommendedName>
        <fullName evidence="3">ribonuclease T2</fullName>
        <ecNumber evidence="3">4.6.1.19</ecNumber>
    </recommendedName>
</protein>
<dbReference type="EC" id="4.6.1.19" evidence="3"/>
<feature type="compositionally biased region" description="Polar residues" evidence="7">
    <location>
        <begin position="320"/>
        <end position="333"/>
    </location>
</feature>
<accession>A0AAN7TH42</accession>
<evidence type="ECO:0000256" key="4">
    <source>
        <dbReference type="ARBA" id="ARBA00022759"/>
    </source>
</evidence>
<evidence type="ECO:0000313" key="10">
    <source>
        <dbReference type="Proteomes" id="UP001310890"/>
    </source>
</evidence>
<dbReference type="EMBL" id="JAVRRL010000009">
    <property type="protein sequence ID" value="KAK5116182.1"/>
    <property type="molecule type" value="Genomic_DNA"/>
</dbReference>
<evidence type="ECO:0000256" key="6">
    <source>
        <dbReference type="RuleBase" id="RU004328"/>
    </source>
</evidence>
<feature type="region of interest" description="Disordered" evidence="7">
    <location>
        <begin position="239"/>
        <end position="271"/>
    </location>
</feature>
<dbReference type="Pfam" id="PF06441">
    <property type="entry name" value="EHN"/>
    <property type="match status" value="1"/>
</dbReference>
<keyword evidence="4" id="KW-0255">Endonuclease</keyword>
<proteinExistence type="inferred from homology"/>
<comment type="similarity">
    <text evidence="1 6">Belongs to the RNase T2 family.</text>
</comment>
<dbReference type="InterPro" id="IPR001568">
    <property type="entry name" value="RNase_T2-like"/>
</dbReference>
<feature type="compositionally biased region" description="Low complexity" evidence="7">
    <location>
        <begin position="245"/>
        <end position="254"/>
    </location>
</feature>